<evidence type="ECO:0000313" key="7">
    <source>
        <dbReference type="EMBL" id="MEN2470949.1"/>
    </source>
</evidence>
<dbReference type="InterPro" id="IPR020610">
    <property type="entry name" value="Thiolase_AS"/>
</dbReference>
<keyword evidence="3 4" id="KW-0012">Acyltransferase</keyword>
<dbReference type="SUPFAM" id="SSF53901">
    <property type="entry name" value="Thiolase-like"/>
    <property type="match status" value="2"/>
</dbReference>
<dbReference type="InterPro" id="IPR020615">
    <property type="entry name" value="Thiolase_acyl_enz_int_AS"/>
</dbReference>
<dbReference type="PROSITE" id="PS00098">
    <property type="entry name" value="THIOLASE_1"/>
    <property type="match status" value="1"/>
</dbReference>
<keyword evidence="2 4" id="KW-0808">Transferase</keyword>
<dbReference type="InterPro" id="IPR016039">
    <property type="entry name" value="Thiolase-like"/>
</dbReference>
<reference evidence="7 8" key="1">
    <citation type="submission" date="2024-05" db="EMBL/GenBank/DDBJ databases">
        <title>Burkholderia sp. Nov. a novel bacteria isolated from rhizosphere soil of Camellia sinensis.</title>
        <authorList>
            <person name="Dong Y."/>
        </authorList>
    </citation>
    <scope>NUCLEOTIDE SEQUENCE [LARGE SCALE GENOMIC DNA]</scope>
    <source>
        <strain evidence="7 8">GS2Y</strain>
    </source>
</reference>
<dbReference type="NCBIfam" id="TIGR01930">
    <property type="entry name" value="AcCoA-C-Actrans"/>
    <property type="match status" value="1"/>
</dbReference>
<dbReference type="Pfam" id="PF00108">
    <property type="entry name" value="Thiolase_N"/>
    <property type="match status" value="1"/>
</dbReference>
<feature type="domain" description="Thiolase N-terminal" evidence="5">
    <location>
        <begin position="5"/>
        <end position="266"/>
    </location>
</feature>
<dbReference type="NCBIfam" id="NF042999">
    <property type="entry name" value="bketothiol_BktB"/>
    <property type="match status" value="1"/>
</dbReference>
<name>A0ABU9WFY3_9BURK</name>
<dbReference type="InterPro" id="IPR020617">
    <property type="entry name" value="Thiolase_C"/>
</dbReference>
<proteinExistence type="inferred from homology"/>
<dbReference type="Pfam" id="PF02803">
    <property type="entry name" value="Thiolase_C"/>
    <property type="match status" value="1"/>
</dbReference>
<comment type="caution">
    <text evidence="7">The sequence shown here is derived from an EMBL/GenBank/DDBJ whole genome shotgun (WGS) entry which is preliminary data.</text>
</comment>
<gene>
    <name evidence="7" type="primary">bktB</name>
    <name evidence="7" type="ORF">VOI36_13720</name>
</gene>
<evidence type="ECO:0000259" key="6">
    <source>
        <dbReference type="Pfam" id="PF02803"/>
    </source>
</evidence>
<dbReference type="RefSeq" id="WP_343492281.1">
    <property type="nucleotide sequence ID" value="NZ_JBCPYA010000004.1"/>
</dbReference>
<feature type="domain" description="Thiolase C-terminal" evidence="6">
    <location>
        <begin position="274"/>
        <end position="395"/>
    </location>
</feature>
<dbReference type="InterPro" id="IPR053528">
    <property type="entry name" value="Thiolase-like_BktB"/>
</dbReference>
<dbReference type="CDD" id="cd00751">
    <property type="entry name" value="thiolase"/>
    <property type="match status" value="1"/>
</dbReference>
<dbReference type="EC" id="2.3.1.1" evidence="7"/>
<accession>A0ABU9WFY3</accession>
<evidence type="ECO:0000313" key="8">
    <source>
        <dbReference type="Proteomes" id="UP001466933"/>
    </source>
</evidence>
<dbReference type="PROSITE" id="PS00099">
    <property type="entry name" value="THIOLASE_3"/>
    <property type="match status" value="1"/>
</dbReference>
<keyword evidence="8" id="KW-1185">Reference proteome</keyword>
<dbReference type="EMBL" id="JBCPYA010000004">
    <property type="protein sequence ID" value="MEN2470949.1"/>
    <property type="molecule type" value="Genomic_DNA"/>
</dbReference>
<organism evidence="7 8">
    <name type="scientific">Burkholderia theae</name>
    <dbReference type="NCBI Taxonomy" id="3143496"/>
    <lineage>
        <taxon>Bacteria</taxon>
        <taxon>Pseudomonadati</taxon>
        <taxon>Pseudomonadota</taxon>
        <taxon>Betaproteobacteria</taxon>
        <taxon>Burkholderiales</taxon>
        <taxon>Burkholderiaceae</taxon>
        <taxon>Burkholderia</taxon>
    </lineage>
</organism>
<protein>
    <submittedName>
        <fullName evidence="7">Beta-ketothiolase BktB</fullName>
        <ecNumber evidence="7">2.3.1.1</ecNumber>
        <ecNumber evidence="7">2.3.1.16</ecNumber>
    </submittedName>
</protein>
<evidence type="ECO:0000256" key="3">
    <source>
        <dbReference type="ARBA" id="ARBA00023315"/>
    </source>
</evidence>
<dbReference type="PIRSF" id="PIRSF000429">
    <property type="entry name" value="Ac-CoA_Ac_transf"/>
    <property type="match status" value="1"/>
</dbReference>
<dbReference type="GO" id="GO:0003988">
    <property type="term" value="F:acetyl-CoA C-acyltransferase activity"/>
    <property type="evidence" value="ECO:0007669"/>
    <property type="project" value="UniProtKB-EC"/>
</dbReference>
<sequence>MQREVVVVSGVRTAIGDFGGSLKDIAPTELGAKVVREVLQRAQVPGDEVGHVVFGNVVHTEPKDMYLARVAAINGGVAQHAPALTVNRLCGSGLQAIVSAAQGVLLGDADIAIAGGAENMSRAPYSIPAARFGQRMGDMRAVDMMVGALNDPFQTIHMGVTAENVAAKYGISRDAQDALALESHRRASHAAKAGYFKEQILPVELIGSKRGTPVMFDHDEHVRHDASLEDFSKLRPVFVKENGTVTAGNASGINDAAAAVLLMERSVAEKRGAKPLARLVAYAHAGVDPAYMGIGPVPATQKALARAGLTVADLDVIEANEAFAAQACAVTQELGLDPAKVNPNGSGISLGHPIGATGALIAVKALYELQRVGGRYALVTMCIGGGQGIAAIFERI</sequence>
<dbReference type="NCBIfam" id="NF006552">
    <property type="entry name" value="PRK09051.1"/>
    <property type="match status" value="1"/>
</dbReference>
<dbReference type="PANTHER" id="PTHR18919:SF107">
    <property type="entry name" value="ACETYL-COA ACETYLTRANSFERASE, CYTOSOLIC"/>
    <property type="match status" value="1"/>
</dbReference>
<comment type="similarity">
    <text evidence="1 4">Belongs to the thiolase-like superfamily. Thiolase family.</text>
</comment>
<dbReference type="InterPro" id="IPR002155">
    <property type="entry name" value="Thiolase"/>
</dbReference>
<evidence type="ECO:0000256" key="2">
    <source>
        <dbReference type="ARBA" id="ARBA00022679"/>
    </source>
</evidence>
<dbReference type="Proteomes" id="UP001466933">
    <property type="component" value="Unassembled WGS sequence"/>
</dbReference>
<evidence type="ECO:0000259" key="5">
    <source>
        <dbReference type="Pfam" id="PF00108"/>
    </source>
</evidence>
<dbReference type="Gene3D" id="3.40.47.10">
    <property type="match status" value="1"/>
</dbReference>
<dbReference type="PANTHER" id="PTHR18919">
    <property type="entry name" value="ACETYL-COA C-ACYLTRANSFERASE"/>
    <property type="match status" value="1"/>
</dbReference>
<evidence type="ECO:0000256" key="4">
    <source>
        <dbReference type="RuleBase" id="RU003557"/>
    </source>
</evidence>
<evidence type="ECO:0000256" key="1">
    <source>
        <dbReference type="ARBA" id="ARBA00010982"/>
    </source>
</evidence>
<dbReference type="InterPro" id="IPR020616">
    <property type="entry name" value="Thiolase_N"/>
</dbReference>
<dbReference type="EC" id="2.3.1.16" evidence="7"/>